<evidence type="ECO:0000313" key="2">
    <source>
        <dbReference type="EMBL" id="KJL33432.1"/>
    </source>
</evidence>
<evidence type="ECO:0000313" key="3">
    <source>
        <dbReference type="Proteomes" id="UP000033740"/>
    </source>
</evidence>
<organism evidence="2 3">
    <name type="scientific">Microbacterium azadirachtae</name>
    <dbReference type="NCBI Taxonomy" id="582680"/>
    <lineage>
        <taxon>Bacteria</taxon>
        <taxon>Bacillati</taxon>
        <taxon>Actinomycetota</taxon>
        <taxon>Actinomycetes</taxon>
        <taxon>Micrococcales</taxon>
        <taxon>Microbacteriaceae</taxon>
        <taxon>Microbacterium</taxon>
    </lineage>
</organism>
<proteinExistence type="predicted"/>
<dbReference type="AlphaFoldDB" id="A0A0F0LJP9"/>
<reference evidence="2 3" key="1">
    <citation type="submission" date="2015-02" db="EMBL/GenBank/DDBJ databases">
        <title>Draft genome sequences of ten Microbacterium spp. with emphasis on heavy metal contaminated environments.</title>
        <authorList>
            <person name="Corretto E."/>
        </authorList>
    </citation>
    <scope>NUCLEOTIDE SEQUENCE [LARGE SCALE GENOMIC DNA]</scope>
    <source>
        <strain evidence="2 3">ARN176</strain>
    </source>
</reference>
<dbReference type="PATRIC" id="fig|582680.6.peg.1706"/>
<dbReference type="RefSeq" id="WP_045271757.1">
    <property type="nucleotide sequence ID" value="NZ_JYIX01000033.1"/>
</dbReference>
<comment type="caution">
    <text evidence="2">The sequence shown here is derived from an EMBL/GenBank/DDBJ whole genome shotgun (WGS) entry which is preliminary data.</text>
</comment>
<dbReference type="Proteomes" id="UP000033740">
    <property type="component" value="Unassembled WGS sequence"/>
</dbReference>
<feature type="compositionally biased region" description="Basic residues" evidence="1">
    <location>
        <begin position="153"/>
        <end position="171"/>
    </location>
</feature>
<dbReference type="EMBL" id="JYIX01000033">
    <property type="protein sequence ID" value="KJL33432.1"/>
    <property type="molecule type" value="Genomic_DNA"/>
</dbReference>
<accession>A0A0F0LJP9</accession>
<gene>
    <name evidence="2" type="ORF">RS86_01653</name>
</gene>
<protein>
    <submittedName>
        <fullName evidence="2">Uncharacterized protein</fullName>
    </submittedName>
</protein>
<keyword evidence="3" id="KW-1185">Reference proteome</keyword>
<name>A0A0F0LJP9_9MICO</name>
<feature type="compositionally biased region" description="Basic and acidic residues" evidence="1">
    <location>
        <begin position="143"/>
        <end position="152"/>
    </location>
</feature>
<feature type="region of interest" description="Disordered" evidence="1">
    <location>
        <begin position="139"/>
        <end position="174"/>
    </location>
</feature>
<sequence length="306" mass="32995">MGLDQRAAAERIRYQLRLIESIAQQAESGHFDLAAPGSELATDDALLGGHQTSHLVGHCLSVSQDALSTAKLILLDPITDGLRIPVVGQFPVLRTSIESASLAIWLLAPDEQRERLCRSLRARMDEIHHEDHLVTVLTEAEEGDTKAKTAEKQKHRRENTKRSRAQKKRLRDHATDSGIGLEDINRGLPGFGPIVRASSELVGISGNHTQGMWAFISGLTHPSVKRSIAASDIERLADGEVFAAKFTANLASVVMALDAAIAAHLTALRLLARRGGRPELAWSPGAEFPLPPGVALSPHKGGTLSD</sequence>
<evidence type="ECO:0000256" key="1">
    <source>
        <dbReference type="SAM" id="MobiDB-lite"/>
    </source>
</evidence>